<keyword evidence="1" id="KW-0472">Membrane</keyword>
<feature type="transmembrane region" description="Helical" evidence="1">
    <location>
        <begin position="85"/>
        <end position="105"/>
    </location>
</feature>
<feature type="transmembrane region" description="Helical" evidence="1">
    <location>
        <begin position="185"/>
        <end position="210"/>
    </location>
</feature>
<proteinExistence type="predicted"/>
<dbReference type="RefSeq" id="WP_125676919.1">
    <property type="nucleotide sequence ID" value="NZ_JBHTOI010000043.1"/>
</dbReference>
<dbReference type="EMBL" id="JBHTOI010000043">
    <property type="protein sequence ID" value="MFD1418578.1"/>
    <property type="molecule type" value="Genomic_DNA"/>
</dbReference>
<keyword evidence="1" id="KW-1133">Transmembrane helix</keyword>
<organism evidence="2 3">
    <name type="scientific">Companilactobacillus keshanensis</name>
    <dbReference type="NCBI Taxonomy" id="2486003"/>
    <lineage>
        <taxon>Bacteria</taxon>
        <taxon>Bacillati</taxon>
        <taxon>Bacillota</taxon>
        <taxon>Bacilli</taxon>
        <taxon>Lactobacillales</taxon>
        <taxon>Lactobacillaceae</taxon>
        <taxon>Companilactobacillus</taxon>
    </lineage>
</organism>
<evidence type="ECO:0000313" key="3">
    <source>
        <dbReference type="Proteomes" id="UP001597251"/>
    </source>
</evidence>
<accession>A0ABW4BVM2</accession>
<keyword evidence="3" id="KW-1185">Reference proteome</keyword>
<evidence type="ECO:0000313" key="2">
    <source>
        <dbReference type="EMBL" id="MFD1418578.1"/>
    </source>
</evidence>
<comment type="caution">
    <text evidence="2">The sequence shown here is derived from an EMBL/GenBank/DDBJ whole genome shotgun (WGS) entry which is preliminary data.</text>
</comment>
<protein>
    <recommendedName>
        <fullName evidence="4">ABC transporter permease</fullName>
    </recommendedName>
</protein>
<feature type="transmembrane region" description="Helical" evidence="1">
    <location>
        <begin position="20"/>
        <end position="40"/>
    </location>
</feature>
<reference evidence="3" key="1">
    <citation type="journal article" date="2019" name="Int. J. Syst. Evol. Microbiol.">
        <title>The Global Catalogue of Microorganisms (GCM) 10K type strain sequencing project: providing services to taxonomists for standard genome sequencing and annotation.</title>
        <authorList>
            <consortium name="The Broad Institute Genomics Platform"/>
            <consortium name="The Broad Institute Genome Sequencing Center for Infectious Disease"/>
            <person name="Wu L."/>
            <person name="Ma J."/>
        </authorList>
    </citation>
    <scope>NUCLEOTIDE SEQUENCE [LARGE SCALE GENOMIC DNA]</scope>
    <source>
        <strain evidence="3">CCM 8936</strain>
    </source>
</reference>
<evidence type="ECO:0008006" key="4">
    <source>
        <dbReference type="Google" id="ProtNLM"/>
    </source>
</evidence>
<feature type="transmembrane region" description="Helical" evidence="1">
    <location>
        <begin position="143"/>
        <end position="165"/>
    </location>
</feature>
<name>A0ABW4BVM2_9LACO</name>
<gene>
    <name evidence="2" type="ORF">ACFQ42_07485</name>
</gene>
<sequence length="216" mass="24579">MKIKFLANNFFKTIFRDYLYLSLLFMLGVVEFTMYSKLALSNTQQVIILIIATFLIGLISGLGFFKNDQLYNRYVKQRVSNYWLYITTQAIILLLLDLLTALLAFASTKNWILIILFTTSGFVGTTIAMILKPRFEKHSIVGQIGILILLYLSLADSSSGLLYYVNWILPPISKMIVSLQDGHSIQALLPIAGQQFVYGIILFAISGVFYQKKFEK</sequence>
<evidence type="ECO:0000256" key="1">
    <source>
        <dbReference type="SAM" id="Phobius"/>
    </source>
</evidence>
<keyword evidence="1" id="KW-0812">Transmembrane</keyword>
<feature type="transmembrane region" description="Helical" evidence="1">
    <location>
        <begin position="46"/>
        <end position="65"/>
    </location>
</feature>
<feature type="transmembrane region" description="Helical" evidence="1">
    <location>
        <begin position="111"/>
        <end position="131"/>
    </location>
</feature>
<dbReference type="Proteomes" id="UP001597251">
    <property type="component" value="Unassembled WGS sequence"/>
</dbReference>